<proteinExistence type="predicted"/>
<keyword evidence="3" id="KW-0677">Repeat</keyword>
<comment type="subcellular location">
    <subcellularLocation>
        <location evidence="1">Nucleus</location>
    </subcellularLocation>
</comment>
<protein>
    <submittedName>
        <fullName evidence="7">RING-type domain-containing protein</fullName>
    </submittedName>
</protein>
<feature type="compositionally biased region" description="Basic and acidic residues" evidence="6">
    <location>
        <begin position="384"/>
        <end position="400"/>
    </location>
</feature>
<dbReference type="Proteomes" id="UP000613580">
    <property type="component" value="Unassembled WGS sequence"/>
</dbReference>
<feature type="region of interest" description="Disordered" evidence="6">
    <location>
        <begin position="384"/>
        <end position="452"/>
    </location>
</feature>
<reference evidence="7" key="1">
    <citation type="submission" date="2020-05" db="EMBL/GenBank/DDBJ databases">
        <title>Mycena genomes resolve the evolution of fungal bioluminescence.</title>
        <authorList>
            <person name="Tsai I.J."/>
        </authorList>
    </citation>
    <scope>NUCLEOTIDE SEQUENCE</scope>
    <source>
        <strain evidence="7">110903Hualien_Pintung</strain>
    </source>
</reference>
<evidence type="ECO:0000256" key="3">
    <source>
        <dbReference type="ARBA" id="ARBA00022737"/>
    </source>
</evidence>
<evidence type="ECO:0000256" key="4">
    <source>
        <dbReference type="ARBA" id="ARBA00023043"/>
    </source>
</evidence>
<dbReference type="GO" id="GO:0005634">
    <property type="term" value="C:nucleus"/>
    <property type="evidence" value="ECO:0007669"/>
    <property type="project" value="UniProtKB-SubCell"/>
</dbReference>
<evidence type="ECO:0000256" key="2">
    <source>
        <dbReference type="ARBA" id="ARBA00022553"/>
    </source>
</evidence>
<gene>
    <name evidence="7" type="ORF">HMN09_01371100</name>
</gene>
<feature type="compositionally biased region" description="Basic and acidic residues" evidence="6">
    <location>
        <begin position="290"/>
        <end position="315"/>
    </location>
</feature>
<feature type="compositionally biased region" description="Acidic residues" evidence="6">
    <location>
        <begin position="340"/>
        <end position="357"/>
    </location>
</feature>
<dbReference type="EMBL" id="JACAZE010000032">
    <property type="protein sequence ID" value="KAF7288652.1"/>
    <property type="molecule type" value="Genomic_DNA"/>
</dbReference>
<evidence type="ECO:0000256" key="6">
    <source>
        <dbReference type="SAM" id="MobiDB-lite"/>
    </source>
</evidence>
<dbReference type="GO" id="GO:0043124">
    <property type="term" value="P:negative regulation of canonical NF-kappaB signal transduction"/>
    <property type="evidence" value="ECO:0007669"/>
    <property type="project" value="InterPro"/>
</dbReference>
<feature type="region of interest" description="Disordered" evidence="6">
    <location>
        <begin position="331"/>
        <end position="362"/>
    </location>
</feature>
<evidence type="ECO:0000313" key="7">
    <source>
        <dbReference type="EMBL" id="KAF7288652.1"/>
    </source>
</evidence>
<dbReference type="PANTHER" id="PTHR15263:SF1">
    <property type="entry name" value="NF-KAPPA-B INHIBITOR-LIKE PROTEIN 1"/>
    <property type="match status" value="1"/>
</dbReference>
<keyword evidence="2" id="KW-0597">Phosphoprotein</keyword>
<dbReference type="PANTHER" id="PTHR15263">
    <property type="entry name" value="I-KAPPA-B-LIKE PROTEIN IKBL"/>
    <property type="match status" value="1"/>
</dbReference>
<feature type="compositionally biased region" description="Basic and acidic residues" evidence="6">
    <location>
        <begin position="407"/>
        <end position="447"/>
    </location>
</feature>
<keyword evidence="8" id="KW-1185">Reference proteome</keyword>
<dbReference type="InterPro" id="IPR038753">
    <property type="entry name" value="NFKBIL1"/>
</dbReference>
<keyword evidence="4" id="KW-0040">ANK repeat</keyword>
<feature type="compositionally biased region" description="Basic and acidic residues" evidence="6">
    <location>
        <begin position="190"/>
        <end position="214"/>
    </location>
</feature>
<dbReference type="OrthoDB" id="8062037at2759"/>
<name>A0A8H6RXE3_MYCCL</name>
<evidence type="ECO:0000256" key="5">
    <source>
        <dbReference type="ARBA" id="ARBA00023242"/>
    </source>
</evidence>
<sequence length="577" mass="67209">MTITLTGCVPGQLDPEQRNRLLRRPSSSTLSFANFDPRVASAADLGLGSLSLNDDQRRKRVVIETTCSGEARFRFVPRAQWEEGVVDEGKWPRLVNICGQLVNCSEDQWDIYKLDPFYDCTVHANGPPTITMALPKPVDPQPLGKHRRVSPEPCFDMPPPKLFHLDDSEGEMSVDEHPGMGSRRPSAPADRARRQQEKDKKRQDRREKGARRVEILTTRGHSVFNFASPVPKPPSPEKPKRKASSLFDSLRTHPDPDYYTHAEQDDERNALNYSPTKTAKRTRTYSPGAAKRDLETRRLEREKQKRERREREWNLRKEQKFQQFLNEVYLDLPNGNPAADLDEEDASSESDDDADEEAERRAAIAESRRKLAELEADRPLWEQEARRREQRERQEDEALRAKAAQRRAAENLRAEQERRARVEKERQEEERRRAAQEQARRDRERRQRSAGFSYGPWTSQRALERYNLICVDFDNTQFSAENPLDFDSVPWPVLFPPHAFGVEDIGWTAVEQFFKEIKAHMRPQDYLTLLQKSHRRFHPDKWRSRLRTVGDETEREFLELGVNSVAQAITPIWQELR</sequence>
<accession>A0A8H6RXE3</accession>
<feature type="compositionally biased region" description="Basic and acidic residues" evidence="6">
    <location>
        <begin position="250"/>
        <end position="269"/>
    </location>
</feature>
<dbReference type="AlphaFoldDB" id="A0A8H6RXE3"/>
<feature type="region of interest" description="Disordered" evidence="6">
    <location>
        <begin position="132"/>
        <end position="315"/>
    </location>
</feature>
<comment type="caution">
    <text evidence="7">The sequence shown here is derived from an EMBL/GenBank/DDBJ whole genome shotgun (WGS) entry which is preliminary data.</text>
</comment>
<keyword evidence="5" id="KW-0539">Nucleus</keyword>
<organism evidence="7 8">
    <name type="scientific">Mycena chlorophos</name>
    <name type="common">Agaric fungus</name>
    <name type="synonym">Agaricus chlorophos</name>
    <dbReference type="NCBI Taxonomy" id="658473"/>
    <lineage>
        <taxon>Eukaryota</taxon>
        <taxon>Fungi</taxon>
        <taxon>Dikarya</taxon>
        <taxon>Basidiomycota</taxon>
        <taxon>Agaricomycotina</taxon>
        <taxon>Agaricomycetes</taxon>
        <taxon>Agaricomycetidae</taxon>
        <taxon>Agaricales</taxon>
        <taxon>Marasmiineae</taxon>
        <taxon>Mycenaceae</taxon>
        <taxon>Mycena</taxon>
    </lineage>
</organism>
<evidence type="ECO:0000256" key="1">
    <source>
        <dbReference type="ARBA" id="ARBA00004123"/>
    </source>
</evidence>
<evidence type="ECO:0000313" key="8">
    <source>
        <dbReference type="Proteomes" id="UP000613580"/>
    </source>
</evidence>